<gene>
    <name evidence="1" type="primary">Wdr45</name>
    <name evidence="1" type="ORF">Tcan_08520</name>
</gene>
<dbReference type="OrthoDB" id="1667587at2759"/>
<dbReference type="STRING" id="6265.A0A0B2VIZ2"/>
<evidence type="ECO:0000313" key="1">
    <source>
        <dbReference type="EMBL" id="KHN81344.1"/>
    </source>
</evidence>
<comment type="caution">
    <text evidence="1">The sequence shown here is derived from an EMBL/GenBank/DDBJ whole genome shotgun (WGS) entry which is preliminary data.</text>
</comment>
<organism evidence="1 2">
    <name type="scientific">Toxocara canis</name>
    <name type="common">Canine roundworm</name>
    <dbReference type="NCBI Taxonomy" id="6265"/>
    <lineage>
        <taxon>Eukaryota</taxon>
        <taxon>Metazoa</taxon>
        <taxon>Ecdysozoa</taxon>
        <taxon>Nematoda</taxon>
        <taxon>Chromadorea</taxon>
        <taxon>Rhabditida</taxon>
        <taxon>Spirurina</taxon>
        <taxon>Ascaridomorpha</taxon>
        <taxon>Ascaridoidea</taxon>
        <taxon>Toxocaridae</taxon>
        <taxon>Toxocara</taxon>
    </lineage>
</organism>
<sequence length="133" mass="14874">MRCYDAAELSLIANVECALNHIEMYGRCYEQIRLYYSLQQVGLITEEARRSCAQFSLPCSEQVAEVAFLSSSSSTTTGAHTAGAVKRRQSVIAICTDGTYHRFAFTSDGACSREGFDYFLDLGDEQDFWTSDF</sequence>
<reference evidence="1 2" key="1">
    <citation type="submission" date="2014-11" db="EMBL/GenBank/DDBJ databases">
        <title>Genetic blueprint of the zoonotic pathogen Toxocara canis.</title>
        <authorList>
            <person name="Zhu X.-Q."/>
            <person name="Korhonen P.K."/>
            <person name="Cai H."/>
            <person name="Young N.D."/>
            <person name="Nejsum P."/>
            <person name="von Samson-Himmelstjerna G."/>
            <person name="Boag P.R."/>
            <person name="Tan P."/>
            <person name="Li Q."/>
            <person name="Min J."/>
            <person name="Yang Y."/>
            <person name="Wang X."/>
            <person name="Fang X."/>
            <person name="Hall R.S."/>
            <person name="Hofmann A."/>
            <person name="Sternberg P.W."/>
            <person name="Jex A.R."/>
            <person name="Gasser R.B."/>
        </authorList>
    </citation>
    <scope>NUCLEOTIDE SEQUENCE [LARGE SCALE GENOMIC DNA]</scope>
    <source>
        <strain evidence="1">PN_DK_2014</strain>
    </source>
</reference>
<evidence type="ECO:0000313" key="2">
    <source>
        <dbReference type="Proteomes" id="UP000031036"/>
    </source>
</evidence>
<keyword evidence="2" id="KW-1185">Reference proteome</keyword>
<proteinExistence type="predicted"/>
<dbReference type="AlphaFoldDB" id="A0A0B2VIZ2"/>
<dbReference type="EMBL" id="JPKZ01001543">
    <property type="protein sequence ID" value="KHN81344.1"/>
    <property type="molecule type" value="Genomic_DNA"/>
</dbReference>
<dbReference type="Proteomes" id="UP000031036">
    <property type="component" value="Unassembled WGS sequence"/>
</dbReference>
<name>A0A0B2VIZ2_TOXCA</name>
<accession>A0A0B2VIZ2</accession>
<protein>
    <submittedName>
        <fullName evidence="1">WD repeat domain phosphoinositide-interacting protein 4</fullName>
    </submittedName>
</protein>